<evidence type="ECO:0000256" key="1">
    <source>
        <dbReference type="SAM" id="MobiDB-lite"/>
    </source>
</evidence>
<accession>A0A317NDF8</accession>
<reference evidence="2 3" key="1">
    <citation type="submission" date="2018-05" db="EMBL/GenBank/DDBJ databases">
        <title>Genomic Encyclopedia of Type Strains, Phase IV (KMG-IV): sequencing the most valuable type-strain genomes for metagenomic binning, comparative biology and taxonomic classification.</title>
        <authorList>
            <person name="Goeker M."/>
        </authorList>
    </citation>
    <scope>NUCLEOTIDE SEQUENCE [LARGE SCALE GENOMIC DNA]</scope>
    <source>
        <strain evidence="2 3">DSM 44717</strain>
    </source>
</reference>
<organism evidence="2 3">
    <name type="scientific">Nocardia neocaledoniensis</name>
    <dbReference type="NCBI Taxonomy" id="236511"/>
    <lineage>
        <taxon>Bacteria</taxon>
        <taxon>Bacillati</taxon>
        <taxon>Actinomycetota</taxon>
        <taxon>Actinomycetes</taxon>
        <taxon>Mycobacteriales</taxon>
        <taxon>Nocardiaceae</taxon>
        <taxon>Nocardia</taxon>
    </lineage>
</organism>
<dbReference type="AlphaFoldDB" id="A0A317NDF8"/>
<keyword evidence="3" id="KW-1185">Reference proteome</keyword>
<evidence type="ECO:0000313" key="2">
    <source>
        <dbReference type="EMBL" id="PWV71718.1"/>
    </source>
</evidence>
<sequence>MPEYEDFEQSDIDAPFVRWPEPSPLQAWWAEIMSGATPRRANKTAIPHRPMGPRLRSA</sequence>
<dbReference type="RefSeq" id="WP_167456390.1">
    <property type="nucleotide sequence ID" value="NZ_QGTL01000010.1"/>
</dbReference>
<comment type="caution">
    <text evidence="2">The sequence shown here is derived from an EMBL/GenBank/DDBJ whole genome shotgun (WGS) entry which is preliminary data.</text>
</comment>
<name>A0A317NDF8_9NOCA</name>
<protein>
    <submittedName>
        <fullName evidence="2">Uncharacterized protein</fullName>
    </submittedName>
</protein>
<dbReference type="Proteomes" id="UP000246410">
    <property type="component" value="Unassembled WGS sequence"/>
</dbReference>
<dbReference type="EMBL" id="QGTL01000010">
    <property type="protein sequence ID" value="PWV71718.1"/>
    <property type="molecule type" value="Genomic_DNA"/>
</dbReference>
<proteinExistence type="predicted"/>
<evidence type="ECO:0000313" key="3">
    <source>
        <dbReference type="Proteomes" id="UP000246410"/>
    </source>
</evidence>
<gene>
    <name evidence="2" type="ORF">DFR69_110202</name>
</gene>
<feature type="region of interest" description="Disordered" evidence="1">
    <location>
        <begin position="39"/>
        <end position="58"/>
    </location>
</feature>